<dbReference type="GO" id="GO:0008510">
    <property type="term" value="F:sodium:bicarbonate symporter activity"/>
    <property type="evidence" value="ECO:0007669"/>
    <property type="project" value="TreeGrafter"/>
</dbReference>
<dbReference type="Pfam" id="PF00955">
    <property type="entry name" value="HCO3_cotransp"/>
    <property type="match status" value="1"/>
</dbReference>
<feature type="domain" description="Bicarbonate transporter-like transmembrane" evidence="11">
    <location>
        <begin position="218"/>
        <end position="274"/>
    </location>
</feature>
<dbReference type="InterPro" id="IPR016152">
    <property type="entry name" value="PTrfase/Anion_transptr"/>
</dbReference>
<evidence type="ECO:0000256" key="9">
    <source>
        <dbReference type="ARBA" id="ARBA00023136"/>
    </source>
</evidence>
<feature type="domain" description="Pre-mRNA-splicing factor Syf1/CRNKL1-like C-terminal HAT-repeats" evidence="13">
    <location>
        <begin position="487"/>
        <end position="547"/>
    </location>
</feature>
<dbReference type="GO" id="GO:0008509">
    <property type="term" value="F:monoatomic anion transmembrane transporter activity"/>
    <property type="evidence" value="ECO:0007669"/>
    <property type="project" value="InterPro"/>
</dbReference>
<evidence type="ECO:0000256" key="10">
    <source>
        <dbReference type="SAM" id="Phobius"/>
    </source>
</evidence>
<dbReference type="AlphaFoldDB" id="A0AAN9Y0Y6"/>
<organism evidence="14 15">
    <name type="scientific">Parthenolecanium corni</name>
    <dbReference type="NCBI Taxonomy" id="536013"/>
    <lineage>
        <taxon>Eukaryota</taxon>
        <taxon>Metazoa</taxon>
        <taxon>Ecdysozoa</taxon>
        <taxon>Arthropoda</taxon>
        <taxon>Hexapoda</taxon>
        <taxon>Insecta</taxon>
        <taxon>Pterygota</taxon>
        <taxon>Neoptera</taxon>
        <taxon>Paraneoptera</taxon>
        <taxon>Hemiptera</taxon>
        <taxon>Sternorrhyncha</taxon>
        <taxon>Coccoidea</taxon>
        <taxon>Coccidae</taxon>
        <taxon>Parthenolecanium</taxon>
    </lineage>
</organism>
<reference evidence="14 15" key="1">
    <citation type="submission" date="2024-03" db="EMBL/GenBank/DDBJ databases">
        <title>Adaptation during the transition from Ophiocordyceps entomopathogen to insect associate is accompanied by gene loss and intensified selection.</title>
        <authorList>
            <person name="Ward C.M."/>
            <person name="Onetto C.A."/>
            <person name="Borneman A.R."/>
        </authorList>
    </citation>
    <scope>NUCLEOTIDE SEQUENCE [LARGE SCALE GENOMIC DNA]</scope>
    <source>
        <strain evidence="14">AWRI1</strain>
        <tissue evidence="14">Single Adult Female</tissue>
    </source>
</reference>
<keyword evidence="8" id="KW-0406">Ion transport</keyword>
<comment type="subcellular location">
    <subcellularLocation>
        <location evidence="1">Cell membrane</location>
        <topology evidence="1">Multi-pass membrane protein</topology>
    </subcellularLocation>
</comment>
<name>A0AAN9Y0Y6_9HEMI</name>
<comment type="caution">
    <text evidence="14">The sequence shown here is derived from an EMBL/GenBank/DDBJ whole genome shotgun (WGS) entry which is preliminary data.</text>
</comment>
<dbReference type="PANTHER" id="PTHR11453">
    <property type="entry name" value="ANION EXCHANGE PROTEIN"/>
    <property type="match status" value="1"/>
</dbReference>
<dbReference type="SUPFAM" id="SSF55804">
    <property type="entry name" value="Phoshotransferase/anion transport protein"/>
    <property type="match status" value="1"/>
</dbReference>
<protein>
    <recommendedName>
        <fullName evidence="16">Band 3 cytoplasmic domain-containing protein</fullName>
    </recommendedName>
</protein>
<feature type="transmembrane region" description="Helical" evidence="10">
    <location>
        <begin position="221"/>
        <end position="243"/>
    </location>
</feature>
<evidence type="ECO:0000313" key="15">
    <source>
        <dbReference type="Proteomes" id="UP001367676"/>
    </source>
</evidence>
<evidence type="ECO:0008006" key="16">
    <source>
        <dbReference type="Google" id="ProtNLM"/>
    </source>
</evidence>
<dbReference type="InterPro" id="IPR011531">
    <property type="entry name" value="HCO3_transpt-like_TM_dom"/>
</dbReference>
<keyword evidence="6" id="KW-0677">Repeat</keyword>
<dbReference type="InterPro" id="IPR003020">
    <property type="entry name" value="HCO3_transpt_euk"/>
</dbReference>
<keyword evidence="3" id="KW-0813">Transport</keyword>
<evidence type="ECO:0000256" key="2">
    <source>
        <dbReference type="ARBA" id="ARBA00010993"/>
    </source>
</evidence>
<evidence type="ECO:0000313" key="14">
    <source>
        <dbReference type="EMBL" id="KAK7580364.1"/>
    </source>
</evidence>
<evidence type="ECO:0000256" key="3">
    <source>
        <dbReference type="ARBA" id="ARBA00022448"/>
    </source>
</evidence>
<evidence type="ECO:0000256" key="6">
    <source>
        <dbReference type="ARBA" id="ARBA00022737"/>
    </source>
</evidence>
<comment type="similarity">
    <text evidence="2">Belongs to the anion exchanger (TC 2.A.31) family.</text>
</comment>
<keyword evidence="5 10" id="KW-0812">Transmembrane</keyword>
<gene>
    <name evidence="14" type="ORF">V9T40_000993</name>
</gene>
<dbReference type="Proteomes" id="UP001367676">
    <property type="component" value="Unassembled WGS sequence"/>
</dbReference>
<evidence type="ECO:0000256" key="7">
    <source>
        <dbReference type="ARBA" id="ARBA00022989"/>
    </source>
</evidence>
<keyword evidence="9 10" id="KW-0472">Membrane</keyword>
<sequence>MSELWENGDTTLLHDAIEFERVCSSSVPLLNNWIRYSHSDEGNAGAEEITPPAERVQFILGEDADNCSLEPHPLFTEMEELIKYETGIEWKETARWVKFEEDVEEGGNRWSKPHVATLSLHALFELRSFILNGVVMLDTEAHSLEQVTDLMLDNMLSCSLITFDSRDKDTRKRHSDKFKDETEKEIDEQKVREESGLSRTGVLFGGVIKDVKRKLPWDQKWNYLSFRLWIGLWVGIILLILVATDASAFVCYITRFTEENFATLIAFIFIYKNKKIEQNLQLGEEVTLRSDCFLNVCEMFQFNPSGIFSSFLTVFAELYQYLPALQQISTYLQKHLRFFDFIAQRWPRRSSSPDSYQLVLLQNVNSLYNYFLSRVFSLEWRSLGQILCAVSLNQIAVSLSFSPTDRYLAVGYSFSYTENIKMADIISVHQETEKWHDLEKFRRRGPVATSLIDISCGDRIRTPTTVNCITWSPVPGQGLVFGNSVGELKFVSYDYEGALKLMQKATTLPSRKVAYFDESESVQMRVHKSLKLWSLYADLEEGLGTFKVNMMSAQMLAAATQSSGTVADLAPGAKDGMRMLEAKAAEMAVEPGEVEFEKQEVPSEVFGAMGKGGKVT</sequence>
<dbReference type="Gene3D" id="3.40.930.10">
    <property type="entry name" value="Mannitol-specific EII, Chain A"/>
    <property type="match status" value="1"/>
</dbReference>
<evidence type="ECO:0000256" key="4">
    <source>
        <dbReference type="ARBA" id="ARBA00022475"/>
    </source>
</evidence>
<evidence type="ECO:0000256" key="1">
    <source>
        <dbReference type="ARBA" id="ARBA00004651"/>
    </source>
</evidence>
<keyword evidence="15" id="KW-1185">Reference proteome</keyword>
<evidence type="ECO:0000259" key="13">
    <source>
        <dbReference type="Pfam" id="PF23231"/>
    </source>
</evidence>
<dbReference type="GO" id="GO:0051453">
    <property type="term" value="P:regulation of intracellular pH"/>
    <property type="evidence" value="ECO:0007669"/>
    <property type="project" value="TreeGrafter"/>
</dbReference>
<evidence type="ECO:0000256" key="5">
    <source>
        <dbReference type="ARBA" id="ARBA00022692"/>
    </source>
</evidence>
<dbReference type="GO" id="GO:0005886">
    <property type="term" value="C:plasma membrane"/>
    <property type="evidence" value="ECO:0007669"/>
    <property type="project" value="UniProtKB-SubCell"/>
</dbReference>
<evidence type="ECO:0000259" key="11">
    <source>
        <dbReference type="Pfam" id="PF00955"/>
    </source>
</evidence>
<keyword evidence="4" id="KW-1003">Cell membrane</keyword>
<dbReference type="PANTHER" id="PTHR11453:SF36">
    <property type="entry name" value="ANION EXCHANGE PROTEIN"/>
    <property type="match status" value="1"/>
</dbReference>
<dbReference type="InterPro" id="IPR013769">
    <property type="entry name" value="Band3_cytoplasmic_dom"/>
</dbReference>
<dbReference type="InterPro" id="IPR055430">
    <property type="entry name" value="HAT_Syf1_CNRKL1_C"/>
</dbReference>
<accession>A0AAN9Y0Y6</accession>
<feature type="domain" description="Band 3 cytoplasmic" evidence="12">
    <location>
        <begin position="72"/>
        <end position="170"/>
    </location>
</feature>
<dbReference type="Pfam" id="PF23231">
    <property type="entry name" value="HAT_Syf1_CNRKL1_C"/>
    <property type="match status" value="1"/>
</dbReference>
<evidence type="ECO:0000256" key="8">
    <source>
        <dbReference type="ARBA" id="ARBA00023065"/>
    </source>
</evidence>
<proteinExistence type="inferred from homology"/>
<evidence type="ECO:0000259" key="12">
    <source>
        <dbReference type="Pfam" id="PF07565"/>
    </source>
</evidence>
<keyword evidence="7 10" id="KW-1133">Transmembrane helix</keyword>
<dbReference type="Pfam" id="PF07565">
    <property type="entry name" value="Band_3_cyto"/>
    <property type="match status" value="1"/>
</dbReference>
<dbReference type="GO" id="GO:0005452">
    <property type="term" value="F:solute:inorganic anion antiporter activity"/>
    <property type="evidence" value="ECO:0007669"/>
    <property type="project" value="InterPro"/>
</dbReference>
<dbReference type="EMBL" id="JBBCAQ010000034">
    <property type="protein sequence ID" value="KAK7580364.1"/>
    <property type="molecule type" value="Genomic_DNA"/>
</dbReference>